<dbReference type="RefSeq" id="XP_001329708.1">
    <property type="nucleotide sequence ID" value="XM_001329673.1"/>
</dbReference>
<dbReference type="SMART" id="SM00248">
    <property type="entry name" value="ANK"/>
    <property type="match status" value="4"/>
</dbReference>
<evidence type="ECO:0000313" key="6">
    <source>
        <dbReference type="Proteomes" id="UP000001542"/>
    </source>
</evidence>
<dbReference type="EMBL" id="DS113229">
    <property type="protein sequence ID" value="EAY17573.1"/>
    <property type="molecule type" value="Genomic_DNA"/>
</dbReference>
<dbReference type="PANTHER" id="PTHR46680:SF3">
    <property type="entry name" value="NF-KAPPA-B INHIBITOR CACTUS"/>
    <property type="match status" value="1"/>
</dbReference>
<dbReference type="Proteomes" id="UP000001542">
    <property type="component" value="Unassembled WGS sequence"/>
</dbReference>
<organism evidence="5 6">
    <name type="scientific">Trichomonas vaginalis (strain ATCC PRA-98 / G3)</name>
    <dbReference type="NCBI Taxonomy" id="412133"/>
    <lineage>
        <taxon>Eukaryota</taxon>
        <taxon>Metamonada</taxon>
        <taxon>Parabasalia</taxon>
        <taxon>Trichomonadida</taxon>
        <taxon>Trichomonadidae</taxon>
        <taxon>Trichomonas</taxon>
    </lineage>
</organism>
<dbReference type="VEuPathDB" id="TrichDB:TVAGG3_0552510"/>
<reference evidence="5" key="1">
    <citation type="submission" date="2006-10" db="EMBL/GenBank/DDBJ databases">
        <authorList>
            <person name="Amadeo P."/>
            <person name="Zhao Q."/>
            <person name="Wortman J."/>
            <person name="Fraser-Liggett C."/>
            <person name="Carlton J."/>
        </authorList>
    </citation>
    <scope>NUCLEOTIDE SEQUENCE</scope>
    <source>
        <strain evidence="5">G3</strain>
    </source>
</reference>
<evidence type="ECO:0000256" key="1">
    <source>
        <dbReference type="ARBA" id="ARBA00022737"/>
    </source>
</evidence>
<dbReference type="InterPro" id="IPR036770">
    <property type="entry name" value="Ankyrin_rpt-contain_sf"/>
</dbReference>
<feature type="repeat" description="ANK" evidence="3">
    <location>
        <begin position="67"/>
        <end position="101"/>
    </location>
</feature>
<dbReference type="InterPro" id="IPR051070">
    <property type="entry name" value="NF-kappa-B_inhibitor"/>
</dbReference>
<keyword evidence="2 3" id="KW-0040">ANK repeat</keyword>
<gene>
    <name evidence="5" type="ORF">TVAG_454010</name>
</gene>
<dbReference type="PROSITE" id="PS50088">
    <property type="entry name" value="ANK_REPEAT"/>
    <property type="match status" value="2"/>
</dbReference>
<dbReference type="SUPFAM" id="SSF48403">
    <property type="entry name" value="Ankyrin repeat"/>
    <property type="match status" value="1"/>
</dbReference>
<dbReference type="OrthoDB" id="341259at2759"/>
<keyword evidence="6" id="KW-1185">Reference proteome</keyword>
<dbReference type="Pfam" id="PF00023">
    <property type="entry name" value="Ank"/>
    <property type="match status" value="1"/>
</dbReference>
<dbReference type="PANTHER" id="PTHR46680">
    <property type="entry name" value="NF-KAPPA-B INHIBITOR ALPHA"/>
    <property type="match status" value="1"/>
</dbReference>
<evidence type="ECO:0000256" key="4">
    <source>
        <dbReference type="SAM" id="MobiDB-lite"/>
    </source>
</evidence>
<evidence type="ECO:0000313" key="5">
    <source>
        <dbReference type="EMBL" id="EAY17573.1"/>
    </source>
</evidence>
<dbReference type="VEuPathDB" id="TrichDB:TVAG_454010"/>
<dbReference type="SMR" id="A2DPX7"/>
<dbReference type="InterPro" id="IPR002110">
    <property type="entry name" value="Ankyrin_rpt"/>
</dbReference>
<dbReference type="AlphaFoldDB" id="A2DPX7"/>
<dbReference type="eggNOG" id="KOG4177">
    <property type="taxonomic scope" value="Eukaryota"/>
</dbReference>
<dbReference type="InParanoid" id="A2DPX7"/>
<accession>A2DPX7</accession>
<feature type="region of interest" description="Disordered" evidence="4">
    <location>
        <begin position="132"/>
        <end position="151"/>
    </location>
</feature>
<dbReference type="OMA" id="YAVECED"/>
<keyword evidence="1" id="KW-0677">Repeat</keyword>
<dbReference type="KEGG" id="tva:4775590"/>
<reference evidence="5" key="2">
    <citation type="journal article" date="2007" name="Science">
        <title>Draft genome sequence of the sexually transmitted pathogen Trichomonas vaginalis.</title>
        <authorList>
            <person name="Carlton J.M."/>
            <person name="Hirt R.P."/>
            <person name="Silva J.C."/>
            <person name="Delcher A.L."/>
            <person name="Schatz M."/>
            <person name="Zhao Q."/>
            <person name="Wortman J.R."/>
            <person name="Bidwell S.L."/>
            <person name="Alsmark U.C.M."/>
            <person name="Besteiro S."/>
            <person name="Sicheritz-Ponten T."/>
            <person name="Noel C.J."/>
            <person name="Dacks J.B."/>
            <person name="Foster P.G."/>
            <person name="Simillion C."/>
            <person name="Van de Peer Y."/>
            <person name="Miranda-Saavedra D."/>
            <person name="Barton G.J."/>
            <person name="Westrop G.D."/>
            <person name="Mueller S."/>
            <person name="Dessi D."/>
            <person name="Fiori P.L."/>
            <person name="Ren Q."/>
            <person name="Paulsen I."/>
            <person name="Zhang H."/>
            <person name="Bastida-Corcuera F.D."/>
            <person name="Simoes-Barbosa A."/>
            <person name="Brown M.T."/>
            <person name="Hayes R.D."/>
            <person name="Mukherjee M."/>
            <person name="Okumura C.Y."/>
            <person name="Schneider R."/>
            <person name="Smith A.J."/>
            <person name="Vanacova S."/>
            <person name="Villalvazo M."/>
            <person name="Haas B.J."/>
            <person name="Pertea M."/>
            <person name="Feldblyum T.V."/>
            <person name="Utterback T.R."/>
            <person name="Shu C.L."/>
            <person name="Osoegawa K."/>
            <person name="de Jong P.J."/>
            <person name="Hrdy I."/>
            <person name="Horvathova L."/>
            <person name="Zubacova Z."/>
            <person name="Dolezal P."/>
            <person name="Malik S.B."/>
            <person name="Logsdon J.M. Jr."/>
            <person name="Henze K."/>
            <person name="Gupta A."/>
            <person name="Wang C.C."/>
            <person name="Dunne R.L."/>
            <person name="Upcroft J.A."/>
            <person name="Upcroft P."/>
            <person name="White O."/>
            <person name="Salzberg S.L."/>
            <person name="Tang P."/>
            <person name="Chiu C.-H."/>
            <person name="Lee Y.-S."/>
            <person name="Embley T.M."/>
            <person name="Coombs G.H."/>
            <person name="Mottram J.C."/>
            <person name="Tachezy J."/>
            <person name="Fraser-Liggett C.M."/>
            <person name="Johnson P.J."/>
        </authorList>
    </citation>
    <scope>NUCLEOTIDE SEQUENCE [LARGE SCALE GENOMIC DNA]</scope>
    <source>
        <strain evidence="5">G3</strain>
    </source>
</reference>
<feature type="repeat" description="ANK" evidence="3">
    <location>
        <begin position="1"/>
        <end position="31"/>
    </location>
</feature>
<protein>
    <submittedName>
        <fullName evidence="5">Ankyrin repeat protein, putative</fullName>
    </submittedName>
</protein>
<feature type="compositionally biased region" description="Acidic residues" evidence="4">
    <location>
        <begin position="140"/>
        <end position="151"/>
    </location>
</feature>
<dbReference type="PROSITE" id="PS50297">
    <property type="entry name" value="ANK_REP_REGION"/>
    <property type="match status" value="2"/>
</dbReference>
<dbReference type="Pfam" id="PF12796">
    <property type="entry name" value="Ank_2"/>
    <property type="match status" value="1"/>
</dbReference>
<proteinExistence type="predicted"/>
<evidence type="ECO:0000256" key="2">
    <source>
        <dbReference type="ARBA" id="ARBA00023043"/>
    </source>
</evidence>
<sequence length="151" mass="16931">MTPLHYAVIKNCIEGANILIIHSADINERDVNDKTPLHYAVECEDTTTIAEMLVSNNDIEIDARDKNDKTPLHYAAKKLYFGQRIVSLLLSHGANIDAIDAKGKTPLDHALHYFYLKPTAKYLIACGASKSEELQNDSSYSEEEEEEYSSL</sequence>
<dbReference type="Gene3D" id="1.25.40.20">
    <property type="entry name" value="Ankyrin repeat-containing domain"/>
    <property type="match status" value="1"/>
</dbReference>
<dbReference type="STRING" id="5722.A2DPX7"/>
<name>A2DPX7_TRIV3</name>
<evidence type="ECO:0000256" key="3">
    <source>
        <dbReference type="PROSITE-ProRule" id="PRU00023"/>
    </source>
</evidence>